<name>A0ABN4CC77_9CORY</name>
<gene>
    <name evidence="3" type="primary">fxsA</name>
    <name evidence="3" type="ORF">CCASEI_07165</name>
</gene>
<dbReference type="NCBIfam" id="NF008528">
    <property type="entry name" value="PRK11463.1-2"/>
    <property type="match status" value="1"/>
</dbReference>
<dbReference type="PANTHER" id="PTHR35335:SF1">
    <property type="entry name" value="UPF0716 PROTEIN FXSA"/>
    <property type="match status" value="1"/>
</dbReference>
<keyword evidence="2" id="KW-0812">Transmembrane</keyword>
<evidence type="ECO:0000256" key="1">
    <source>
        <dbReference type="SAM" id="MobiDB-lite"/>
    </source>
</evidence>
<dbReference type="Pfam" id="PF04186">
    <property type="entry name" value="FxsA"/>
    <property type="match status" value="1"/>
</dbReference>
<keyword evidence="2" id="KW-1133">Transmembrane helix</keyword>
<evidence type="ECO:0000313" key="3">
    <source>
        <dbReference type="EMBL" id="AHI20004.1"/>
    </source>
</evidence>
<feature type="compositionally biased region" description="Basic and acidic residues" evidence="1">
    <location>
        <begin position="218"/>
        <end position="228"/>
    </location>
</feature>
<dbReference type="InterPro" id="IPR007313">
    <property type="entry name" value="FxsA"/>
</dbReference>
<keyword evidence="4" id="KW-1185">Reference proteome</keyword>
<dbReference type="EMBL" id="CP004350">
    <property type="protein sequence ID" value="AHI20004.1"/>
    <property type="molecule type" value="Genomic_DNA"/>
</dbReference>
<evidence type="ECO:0000313" key="4">
    <source>
        <dbReference type="Proteomes" id="UP000019226"/>
    </source>
</evidence>
<dbReference type="PANTHER" id="PTHR35335">
    <property type="entry name" value="UPF0716 PROTEIN FXSA"/>
    <property type="match status" value="1"/>
</dbReference>
<feature type="transmembrane region" description="Helical" evidence="2">
    <location>
        <begin position="27"/>
        <end position="49"/>
    </location>
</feature>
<reference evidence="4" key="1">
    <citation type="submission" date="2013-02" db="EMBL/GenBank/DDBJ databases">
        <title>The complete genome sequence of Corynebacterium casei LMG S-19264 (=DSM 44701).</title>
        <authorList>
            <person name="Ruckert C."/>
            <person name="Albersmeier A."/>
            <person name="Kalinowski J."/>
        </authorList>
    </citation>
    <scope>NUCLEOTIDE SEQUENCE [LARGE SCALE GENOMIC DNA]</scope>
    <source>
        <strain evidence="4">LMG S-19264</strain>
    </source>
</reference>
<protein>
    <submittedName>
        <fullName evidence="3">Phage T7 F exclusion suppressor FxsA</fullName>
    </submittedName>
</protein>
<organism evidence="3 4">
    <name type="scientific">Corynebacterium casei LMG S-19264</name>
    <dbReference type="NCBI Taxonomy" id="1285583"/>
    <lineage>
        <taxon>Bacteria</taxon>
        <taxon>Bacillati</taxon>
        <taxon>Actinomycetota</taxon>
        <taxon>Actinomycetes</taxon>
        <taxon>Mycobacteriales</taxon>
        <taxon>Corynebacteriaceae</taxon>
        <taxon>Corynebacterium</taxon>
    </lineage>
</organism>
<feature type="region of interest" description="Disordered" evidence="1">
    <location>
        <begin position="158"/>
        <end position="228"/>
    </location>
</feature>
<proteinExistence type="predicted"/>
<dbReference type="Proteomes" id="UP000019226">
    <property type="component" value="Chromosome"/>
</dbReference>
<accession>A0ABN4CC77</accession>
<sequence length="228" mass="23963">MPFMLVLFVYLVLEGLAFVGLAQLIGLGWTLLLLLATMLFGMTIASLEVRRIMSGKTKRTEDGSVIMEDATPGRTAGNVGLTLAGGVFLSLPGFITTFIGIFLILPPTRALLRNMLSVKLFKSVENMGVRFYDASPMSGQHESYGNFGGFGGFGNPAAGFGQGAAQHPSAGGQGSAAHGPTAGNKPENHEVIDEEEIRSWTESLNPEDFGKSGGSDGSAKDDSSGKDN</sequence>
<feature type="transmembrane region" description="Helical" evidence="2">
    <location>
        <begin position="81"/>
        <end position="105"/>
    </location>
</feature>
<keyword evidence="2" id="KW-0472">Membrane</keyword>
<evidence type="ECO:0000256" key="2">
    <source>
        <dbReference type="SAM" id="Phobius"/>
    </source>
</evidence>